<protein>
    <recommendedName>
        <fullName evidence="3">DNA-binding protein</fullName>
    </recommendedName>
</protein>
<keyword evidence="2" id="KW-1185">Reference proteome</keyword>
<dbReference type="AlphaFoldDB" id="A0A5J6GNX7"/>
<dbReference type="EMBL" id="CP023699">
    <property type="protein sequence ID" value="QEU96753.1"/>
    <property type="molecule type" value="Genomic_DNA"/>
</dbReference>
<evidence type="ECO:0008006" key="3">
    <source>
        <dbReference type="Google" id="ProtNLM"/>
    </source>
</evidence>
<gene>
    <name evidence="1" type="ORF">CP970_42640</name>
</gene>
<accession>A0A5J6GNX7</accession>
<dbReference type="RefSeq" id="WP_055553237.1">
    <property type="nucleotide sequence ID" value="NZ_CP023699.1"/>
</dbReference>
<proteinExistence type="predicted"/>
<name>A0A5J6GNX7_STRKN</name>
<dbReference type="Proteomes" id="UP000325529">
    <property type="component" value="Chromosome"/>
</dbReference>
<dbReference type="OrthoDB" id="4241021at2"/>
<evidence type="ECO:0000313" key="2">
    <source>
        <dbReference type="Proteomes" id="UP000325529"/>
    </source>
</evidence>
<dbReference type="KEGG" id="ska:CP970_42640"/>
<organism evidence="1 2">
    <name type="scientific">Streptomyces kanamyceticus</name>
    <dbReference type="NCBI Taxonomy" id="1967"/>
    <lineage>
        <taxon>Bacteria</taxon>
        <taxon>Bacillati</taxon>
        <taxon>Actinomycetota</taxon>
        <taxon>Actinomycetes</taxon>
        <taxon>Kitasatosporales</taxon>
        <taxon>Streptomycetaceae</taxon>
        <taxon>Streptomyces</taxon>
    </lineage>
</organism>
<sequence length="96" mass="10962">MPTERSYPRVTKNWRNAPVDSPDGEWVSQPEAAKLLGVSTGRVVWRLMSENLVPAHDNKGRAGVTRESIERDLEWLAHASLRAKAWRCLKGLVRWL</sequence>
<reference evidence="1 2" key="1">
    <citation type="submission" date="2017-09" db="EMBL/GenBank/DDBJ databases">
        <authorList>
            <person name="Lee N."/>
            <person name="Cho B.-K."/>
        </authorList>
    </citation>
    <scope>NUCLEOTIDE SEQUENCE [LARGE SCALE GENOMIC DNA]</scope>
    <source>
        <strain evidence="1 2">ATCC 12853</strain>
    </source>
</reference>
<evidence type="ECO:0000313" key="1">
    <source>
        <dbReference type="EMBL" id="QEU96753.1"/>
    </source>
</evidence>